<dbReference type="EMBL" id="JAGXTP010000001">
    <property type="protein sequence ID" value="MBS3848572.1"/>
    <property type="molecule type" value="Genomic_DNA"/>
</dbReference>
<dbReference type="InterPro" id="IPR008979">
    <property type="entry name" value="Galactose-bd-like_sf"/>
</dbReference>
<organism evidence="1 2">
    <name type="scientific">Devosia litorisediminis</name>
    <dbReference type="NCBI Taxonomy" id="2829817"/>
    <lineage>
        <taxon>Bacteria</taxon>
        <taxon>Pseudomonadati</taxon>
        <taxon>Pseudomonadota</taxon>
        <taxon>Alphaproteobacteria</taxon>
        <taxon>Hyphomicrobiales</taxon>
        <taxon>Devosiaceae</taxon>
        <taxon>Devosia</taxon>
    </lineage>
</organism>
<dbReference type="PANTHER" id="PTHR42732:SF1">
    <property type="entry name" value="BETA-MANNOSIDASE"/>
    <property type="match status" value="1"/>
</dbReference>
<accession>A0A942I5W6</accession>
<evidence type="ECO:0000313" key="1">
    <source>
        <dbReference type="EMBL" id="MBS3848572.1"/>
    </source>
</evidence>
<dbReference type="Gene3D" id="2.60.120.260">
    <property type="entry name" value="Galactose-binding domain-like"/>
    <property type="match status" value="1"/>
</dbReference>
<protein>
    <recommendedName>
        <fullName evidence="3">Glycoside hydrolase family 2</fullName>
    </recommendedName>
</protein>
<evidence type="ECO:0000313" key="2">
    <source>
        <dbReference type="Proteomes" id="UP000678281"/>
    </source>
</evidence>
<dbReference type="SUPFAM" id="SSF49785">
    <property type="entry name" value="Galactose-binding domain-like"/>
    <property type="match status" value="1"/>
</dbReference>
<dbReference type="SUPFAM" id="SSF49303">
    <property type="entry name" value="beta-Galactosidase/glucuronidase domain"/>
    <property type="match status" value="1"/>
</dbReference>
<dbReference type="GO" id="GO:0005975">
    <property type="term" value="P:carbohydrate metabolic process"/>
    <property type="evidence" value="ECO:0007669"/>
    <property type="project" value="InterPro"/>
</dbReference>
<dbReference type="RefSeq" id="WP_212658107.1">
    <property type="nucleotide sequence ID" value="NZ_JAGXTP010000001.1"/>
</dbReference>
<dbReference type="InterPro" id="IPR017853">
    <property type="entry name" value="GH"/>
</dbReference>
<dbReference type="PANTHER" id="PTHR42732">
    <property type="entry name" value="BETA-GALACTOSIDASE"/>
    <property type="match status" value="1"/>
</dbReference>
<reference evidence="1" key="1">
    <citation type="submission" date="2021-04" db="EMBL/GenBank/DDBJ databases">
        <title>Devosia litorisediminis sp. nov., isolated from a sand dune.</title>
        <authorList>
            <person name="Park S."/>
            <person name="Yoon J.-H."/>
        </authorList>
    </citation>
    <scope>NUCLEOTIDE SEQUENCE</scope>
    <source>
        <strain evidence="1">BSSL-BM10</strain>
    </source>
</reference>
<dbReference type="Gene3D" id="3.20.20.80">
    <property type="entry name" value="Glycosidases"/>
    <property type="match status" value="1"/>
</dbReference>
<name>A0A942I5W6_9HYPH</name>
<dbReference type="GO" id="GO:0004553">
    <property type="term" value="F:hydrolase activity, hydrolyzing O-glycosyl compounds"/>
    <property type="evidence" value="ECO:0007669"/>
    <property type="project" value="InterPro"/>
</dbReference>
<keyword evidence="2" id="KW-1185">Reference proteome</keyword>
<gene>
    <name evidence="1" type="ORF">KD146_07670</name>
</gene>
<dbReference type="InterPro" id="IPR051913">
    <property type="entry name" value="GH2_Domain-Containing"/>
</dbReference>
<sequence>MLFSIPLQGQWSFALDPDNRGERECWFAKALDDTIALPGSVDEAQKTPLTTGGTMAHLSRRHPYVGKAWYARSFTVPEGCDDHFYHLALERPHGEVNVWLDGYKLGRDESLSTAVRMLIGKLAPGEHSLVMMIDNERFEAVGEAIIRDSALMGAVAHSTTEHTQTNWNGVVGYLRIEAARASIARLDVHALSRDISIDIELDAFDADNRWPTFFSGEHRDELLVEIALSGQTVRLIANSLLTVSSGFTTRSVAFSLPETAALWDEFNPVLHTATVIWKRDGIELDRRQTRFGIREFARAGRSLTLNGRPVFLRGTLDCAIFPLTGYPPTDTAGWRKIFETAKAYGLNHIRYHSWCPPEAAFGVADEMGMLLHVETPVWPVLGADPALDRYIHAEAERIMRDYGNHPSFVMFCVGNEVNGAGTHAFLERFIAGWKSRDNRRVYTGGSGWPTVERADYLTKPEPRNQRWGENLDGRLNARPLETMTDWSEWRDSIPQPLVSHEIGQWCVFPDLTEIDKYTGVLEARNFERVREDLAAKGLLPLTKDYLMASGALQTQLYKEEVEAALRTDGFAGVQLLGLQDFPGQGTALVGVVDAFWDEKPYVTPARFREFCAPIVPLLRATRFVVTQGEDFVARLQLAQFGPHDLPSAELNWSVRAEDGQTLRMGLITAADITAGALHTLGEVIIATADLPTSARYELVVSLTGTQYRNRWSLWVMPPAAAVPDLPIVTSLDAAALARISAGETMVLAPSPDTLKPNAVMGHTAAFWNTLWTEGQEPHTLGLLIENTHPVFRDFPTQSHTDWHWWEMTFHRRAFDVAGIDFAPIVRVIDDWNTNRDLLLLAEARIGAGRLILCAPDLVDDLDTRPVARAFRNALAHYLSGPGHPATRLDADTVGQWWQKISQ</sequence>
<proteinExistence type="predicted"/>
<dbReference type="Proteomes" id="UP000678281">
    <property type="component" value="Unassembled WGS sequence"/>
</dbReference>
<evidence type="ECO:0008006" key="3">
    <source>
        <dbReference type="Google" id="ProtNLM"/>
    </source>
</evidence>
<dbReference type="AlphaFoldDB" id="A0A942I5W6"/>
<comment type="caution">
    <text evidence="1">The sequence shown here is derived from an EMBL/GenBank/DDBJ whole genome shotgun (WGS) entry which is preliminary data.</text>
</comment>
<dbReference type="InterPro" id="IPR036156">
    <property type="entry name" value="Beta-gal/glucu_dom_sf"/>
</dbReference>
<dbReference type="SUPFAM" id="SSF51445">
    <property type="entry name" value="(Trans)glycosidases"/>
    <property type="match status" value="1"/>
</dbReference>